<dbReference type="Gene3D" id="1.25.40.20">
    <property type="entry name" value="Ankyrin repeat-containing domain"/>
    <property type="match status" value="1"/>
</dbReference>
<dbReference type="Pfam" id="PF13637">
    <property type="entry name" value="Ank_4"/>
    <property type="match status" value="1"/>
</dbReference>
<dbReference type="InterPro" id="IPR036770">
    <property type="entry name" value="Ankyrin_rpt-contain_sf"/>
</dbReference>
<dbReference type="Proteomes" id="UP001527925">
    <property type="component" value="Unassembled WGS sequence"/>
</dbReference>
<keyword evidence="3" id="KW-1185">Reference proteome</keyword>
<dbReference type="EMBL" id="JADGIZ020000004">
    <property type="protein sequence ID" value="KAL2919002.1"/>
    <property type="molecule type" value="Genomic_DNA"/>
</dbReference>
<dbReference type="PANTHER" id="PTHR46586">
    <property type="entry name" value="ANKYRIN REPEAT-CONTAINING PROTEIN"/>
    <property type="match status" value="1"/>
</dbReference>
<proteinExistence type="predicted"/>
<evidence type="ECO:0000256" key="1">
    <source>
        <dbReference type="SAM" id="MobiDB-lite"/>
    </source>
</evidence>
<sequence>MPHNDFCSRLAALPPAIADGVYARAGPLTQYLHGRMPLPLDPLSLQLVWADALCAGDLGCLPLLLPMQRGFAELFVMTPEAAAAVRRACPALDAGGLDGSIMSLLAGSSRIGGGRLSPAGEGVGDNVAAAAKVPLAAVLLEDAARGMLDAAPDAPAAALLMMMAGAALGRRDLLALALSTPAAGRAAQGAAQFAAAVGSLDAFDLLAQHADVALVPIAAALVGGHMRIVKTVAAAAAAASPRPFGDVSEADLHRAISLGRTNHIIWLLDNTPFVSCAAAKSLYRLAADAGDLELLKHVHGLGICDARALTSAHQHGHLDVIKWTRANVPEENAVFRINKAAAAGHLDVVQWVHAFVPEDVCTTAAMDGAAANGHLEVVKWLHENRSEGCTHLALDRAAANGHVAVCAWLHANRSEGASAEAVRAAIKAADARTLALLLHPLHSFPLAVYKDGVKSGSLEVVKALHAHDPTARWSAVLTHARKAGRGEIADWIAEQLGSKPEPAKRALDEALEPPTKRSLTSSPKRRGRVSKARAASASA</sequence>
<accession>A0ABR4NHL6</accession>
<dbReference type="SUPFAM" id="SSF48403">
    <property type="entry name" value="Ankyrin repeat"/>
    <property type="match status" value="1"/>
</dbReference>
<evidence type="ECO:0000313" key="3">
    <source>
        <dbReference type="Proteomes" id="UP001527925"/>
    </source>
</evidence>
<dbReference type="PANTHER" id="PTHR46586:SF3">
    <property type="entry name" value="ANKYRIN REPEAT-CONTAINING PROTEIN"/>
    <property type="match status" value="1"/>
</dbReference>
<feature type="region of interest" description="Disordered" evidence="1">
    <location>
        <begin position="499"/>
        <end position="539"/>
    </location>
</feature>
<dbReference type="InterPro" id="IPR002110">
    <property type="entry name" value="Ankyrin_rpt"/>
</dbReference>
<reference evidence="2 3" key="1">
    <citation type="submission" date="2023-09" db="EMBL/GenBank/DDBJ databases">
        <title>Pangenome analysis of Batrachochytrium dendrobatidis and related Chytrids.</title>
        <authorList>
            <person name="Yacoub M.N."/>
            <person name="Stajich J.E."/>
            <person name="James T.Y."/>
        </authorList>
    </citation>
    <scope>NUCLEOTIDE SEQUENCE [LARGE SCALE GENOMIC DNA]</scope>
    <source>
        <strain evidence="2 3">JEL0888</strain>
    </source>
</reference>
<evidence type="ECO:0008006" key="4">
    <source>
        <dbReference type="Google" id="ProtNLM"/>
    </source>
</evidence>
<organism evidence="2 3">
    <name type="scientific">Polyrhizophydium stewartii</name>
    <dbReference type="NCBI Taxonomy" id="2732419"/>
    <lineage>
        <taxon>Eukaryota</taxon>
        <taxon>Fungi</taxon>
        <taxon>Fungi incertae sedis</taxon>
        <taxon>Chytridiomycota</taxon>
        <taxon>Chytridiomycota incertae sedis</taxon>
        <taxon>Chytridiomycetes</taxon>
        <taxon>Rhizophydiales</taxon>
        <taxon>Rhizophydiales incertae sedis</taxon>
        <taxon>Polyrhizophydium</taxon>
    </lineage>
</organism>
<name>A0ABR4NHL6_9FUNG</name>
<gene>
    <name evidence="2" type="ORF">HK105_201272</name>
</gene>
<protein>
    <recommendedName>
        <fullName evidence="4">Ankyrin repeat protein</fullName>
    </recommendedName>
</protein>
<dbReference type="InterPro" id="IPR052050">
    <property type="entry name" value="SecEffector_AnkRepeat"/>
</dbReference>
<evidence type="ECO:0000313" key="2">
    <source>
        <dbReference type="EMBL" id="KAL2919002.1"/>
    </source>
</evidence>
<comment type="caution">
    <text evidence="2">The sequence shown here is derived from an EMBL/GenBank/DDBJ whole genome shotgun (WGS) entry which is preliminary data.</text>
</comment>